<name>W1NEW2_AMBTC</name>
<protein>
    <submittedName>
        <fullName evidence="1">Uncharacterized protein</fullName>
    </submittedName>
</protein>
<dbReference type="AlphaFoldDB" id="W1NEW2"/>
<organism evidence="1 2">
    <name type="scientific">Amborella trichopoda</name>
    <dbReference type="NCBI Taxonomy" id="13333"/>
    <lineage>
        <taxon>Eukaryota</taxon>
        <taxon>Viridiplantae</taxon>
        <taxon>Streptophyta</taxon>
        <taxon>Embryophyta</taxon>
        <taxon>Tracheophyta</taxon>
        <taxon>Spermatophyta</taxon>
        <taxon>Magnoliopsida</taxon>
        <taxon>Amborellales</taxon>
        <taxon>Amborellaceae</taxon>
        <taxon>Amborella</taxon>
    </lineage>
</organism>
<dbReference type="Proteomes" id="UP000017836">
    <property type="component" value="Unassembled WGS sequence"/>
</dbReference>
<gene>
    <name evidence="1" type="ORF">AMTR_s00136p00064370</name>
</gene>
<dbReference type="Gramene" id="ERM93991">
    <property type="protein sequence ID" value="ERM93991"/>
    <property type="gene ID" value="AMTR_s00136p00064370"/>
</dbReference>
<dbReference type="EMBL" id="KI397522">
    <property type="protein sequence ID" value="ERM93991.1"/>
    <property type="molecule type" value="Genomic_DNA"/>
</dbReference>
<evidence type="ECO:0000313" key="2">
    <source>
        <dbReference type="Proteomes" id="UP000017836"/>
    </source>
</evidence>
<sequence>MLLTLNKETDANQKERAALENKVMAMLYWLQEQVEELRSDLALSKRAMSNGGCKAFETPKFKRHIDIEWESCTINTGKASKGKSKELSTLVLEMPNMTEKDSFFKFMDDLQPWTEQELQRRGV</sequence>
<proteinExistence type="predicted"/>
<keyword evidence="2" id="KW-1185">Reference proteome</keyword>
<accession>W1NEW2</accession>
<evidence type="ECO:0000313" key="1">
    <source>
        <dbReference type="EMBL" id="ERM93991.1"/>
    </source>
</evidence>
<reference evidence="2" key="1">
    <citation type="journal article" date="2013" name="Science">
        <title>The Amborella genome and the evolution of flowering plants.</title>
        <authorList>
            <consortium name="Amborella Genome Project"/>
        </authorList>
    </citation>
    <scope>NUCLEOTIDE SEQUENCE [LARGE SCALE GENOMIC DNA]</scope>
</reference>
<dbReference type="HOGENOM" id="CLU_2018324_0_0_1"/>